<dbReference type="PANTHER" id="PTHR43441:SF3">
    <property type="entry name" value="ACETYLTRANSFERASE"/>
    <property type="match status" value="1"/>
</dbReference>
<feature type="domain" description="N-acetyltransferase" evidence="1">
    <location>
        <begin position="22"/>
        <end position="187"/>
    </location>
</feature>
<dbReference type="Pfam" id="PF13302">
    <property type="entry name" value="Acetyltransf_3"/>
    <property type="match status" value="1"/>
</dbReference>
<evidence type="ECO:0000313" key="2">
    <source>
        <dbReference type="EMBL" id="WTY34978.1"/>
    </source>
</evidence>
<evidence type="ECO:0000313" key="3">
    <source>
        <dbReference type="Proteomes" id="UP001621418"/>
    </source>
</evidence>
<name>A0ABZ1N548_9NOCA</name>
<accession>A0ABZ1N548</accession>
<dbReference type="PANTHER" id="PTHR43441">
    <property type="entry name" value="RIBOSOMAL-PROTEIN-SERINE ACETYLTRANSFERASE"/>
    <property type="match status" value="1"/>
</dbReference>
<dbReference type="RefSeq" id="WP_405147326.1">
    <property type="nucleotide sequence ID" value="NZ_CP109527.1"/>
</dbReference>
<dbReference type="SUPFAM" id="SSF55729">
    <property type="entry name" value="Acyl-CoA N-acyltransferases (Nat)"/>
    <property type="match status" value="1"/>
</dbReference>
<dbReference type="InterPro" id="IPR000182">
    <property type="entry name" value="GNAT_dom"/>
</dbReference>
<dbReference type="InterPro" id="IPR016181">
    <property type="entry name" value="Acyl_CoA_acyltransferase"/>
</dbReference>
<sequence>MTIGSSAHSRSTPPERIDLGDLLVRRWRRSDLTRQFAALSASHTHLRPWMSWAEQPPTLAGQRRSLQTSAAHWPTPDGGYLYGIFTARGEVAGGIGLHDRIDSAALEIGYWCHVAHTGRGIITRAVHALTVAALALPHIVRVEIHCDAANVRSAAVPQRLGYDLVSTAPRPRTAPADSGIGMVWATTARAGVAANGGREGRLSPDDPPTRM</sequence>
<dbReference type="Proteomes" id="UP001621418">
    <property type="component" value="Chromosome"/>
</dbReference>
<dbReference type="InterPro" id="IPR051908">
    <property type="entry name" value="Ribosomal_N-acetyltransferase"/>
</dbReference>
<reference evidence="2 3" key="1">
    <citation type="submission" date="2022-10" db="EMBL/GenBank/DDBJ databases">
        <title>The complete genomes of actinobacterial strains from the NBC collection.</title>
        <authorList>
            <person name="Joergensen T.S."/>
            <person name="Alvarez Arevalo M."/>
            <person name="Sterndorff E.B."/>
            <person name="Faurdal D."/>
            <person name="Vuksanovic O."/>
            <person name="Mourched A.-S."/>
            <person name="Charusanti P."/>
            <person name="Shaw S."/>
            <person name="Blin K."/>
            <person name="Weber T."/>
        </authorList>
    </citation>
    <scope>NUCLEOTIDE SEQUENCE [LARGE SCALE GENOMIC DNA]</scope>
    <source>
        <strain evidence="2 3">NBC_01413</strain>
    </source>
</reference>
<organism evidence="2 3">
    <name type="scientific">Nocardia salmonicida</name>
    <dbReference type="NCBI Taxonomy" id="53431"/>
    <lineage>
        <taxon>Bacteria</taxon>
        <taxon>Bacillati</taxon>
        <taxon>Actinomycetota</taxon>
        <taxon>Actinomycetes</taxon>
        <taxon>Mycobacteriales</taxon>
        <taxon>Nocardiaceae</taxon>
        <taxon>Nocardia</taxon>
    </lineage>
</organism>
<dbReference type="EMBL" id="CP109527">
    <property type="protein sequence ID" value="WTY34978.1"/>
    <property type="molecule type" value="Genomic_DNA"/>
</dbReference>
<gene>
    <name evidence="2" type="ORF">OG308_27285</name>
</gene>
<evidence type="ECO:0000259" key="1">
    <source>
        <dbReference type="PROSITE" id="PS51186"/>
    </source>
</evidence>
<dbReference type="PROSITE" id="PS51186">
    <property type="entry name" value="GNAT"/>
    <property type="match status" value="1"/>
</dbReference>
<keyword evidence="3" id="KW-1185">Reference proteome</keyword>
<dbReference type="Gene3D" id="3.40.630.30">
    <property type="match status" value="1"/>
</dbReference>
<proteinExistence type="predicted"/>
<protein>
    <submittedName>
        <fullName evidence="2">GNAT family N-acetyltransferase</fullName>
    </submittedName>
</protein>